<reference evidence="4" key="1">
    <citation type="submission" date="2021-02" db="EMBL/GenBank/DDBJ databases">
        <authorList>
            <person name="Nowell W R."/>
        </authorList>
    </citation>
    <scope>NUCLEOTIDE SEQUENCE</scope>
</reference>
<dbReference type="AlphaFoldDB" id="A0A813TN79"/>
<dbReference type="CDD" id="cd14273">
    <property type="entry name" value="UBA_TAP-C_like"/>
    <property type="match status" value="1"/>
</dbReference>
<dbReference type="GO" id="GO:0036503">
    <property type="term" value="P:ERAD pathway"/>
    <property type="evidence" value="ECO:0007669"/>
    <property type="project" value="TreeGrafter"/>
</dbReference>
<dbReference type="InterPro" id="IPR049483">
    <property type="entry name" value="FAF1_2-like_UAS"/>
</dbReference>
<dbReference type="PANTHER" id="PTHR23322:SF1">
    <property type="entry name" value="FAS-ASSOCIATED FACTOR 2"/>
    <property type="match status" value="1"/>
</dbReference>
<dbReference type="Gene3D" id="3.10.20.90">
    <property type="entry name" value="Phosphatidylinositol 3-kinase Catalytic Subunit, Chain A, domain 1"/>
    <property type="match status" value="1"/>
</dbReference>
<evidence type="ECO:0000313" key="4">
    <source>
        <dbReference type="EMBL" id="CAF0812110.1"/>
    </source>
</evidence>
<dbReference type="InterPro" id="IPR029071">
    <property type="entry name" value="Ubiquitin-like_domsf"/>
</dbReference>
<dbReference type="Gene3D" id="1.10.8.10">
    <property type="entry name" value="DNA helicase RuvA subunit, C-terminal domain"/>
    <property type="match status" value="1"/>
</dbReference>
<dbReference type="Pfam" id="PF21021">
    <property type="entry name" value="FAF1"/>
    <property type="match status" value="1"/>
</dbReference>
<dbReference type="OrthoDB" id="1026733at2759"/>
<keyword evidence="1" id="KW-0175">Coiled coil</keyword>
<dbReference type="GO" id="GO:0043130">
    <property type="term" value="F:ubiquitin binding"/>
    <property type="evidence" value="ECO:0007669"/>
    <property type="project" value="TreeGrafter"/>
</dbReference>
<dbReference type="InterPro" id="IPR006577">
    <property type="entry name" value="UAS"/>
</dbReference>
<dbReference type="Gene3D" id="3.40.30.10">
    <property type="entry name" value="Glutaredoxin"/>
    <property type="match status" value="1"/>
</dbReference>
<feature type="region of interest" description="Disordered" evidence="2">
    <location>
        <begin position="331"/>
        <end position="351"/>
    </location>
</feature>
<organism evidence="4 6">
    <name type="scientific">Rotaria sordida</name>
    <dbReference type="NCBI Taxonomy" id="392033"/>
    <lineage>
        <taxon>Eukaryota</taxon>
        <taxon>Metazoa</taxon>
        <taxon>Spiralia</taxon>
        <taxon>Gnathifera</taxon>
        <taxon>Rotifera</taxon>
        <taxon>Eurotatoria</taxon>
        <taxon>Bdelloidea</taxon>
        <taxon>Philodinida</taxon>
        <taxon>Philodinidae</taxon>
        <taxon>Rotaria</taxon>
    </lineage>
</organism>
<dbReference type="SMART" id="SM00594">
    <property type="entry name" value="UAS"/>
    <property type="match status" value="1"/>
</dbReference>
<dbReference type="GO" id="GO:0005783">
    <property type="term" value="C:endoplasmic reticulum"/>
    <property type="evidence" value="ECO:0007669"/>
    <property type="project" value="TreeGrafter"/>
</dbReference>
<protein>
    <recommendedName>
        <fullName evidence="3">UBX domain-containing protein</fullName>
    </recommendedName>
</protein>
<proteinExistence type="predicted"/>
<dbReference type="InterPro" id="IPR050730">
    <property type="entry name" value="UBX_domain-protein"/>
</dbReference>
<dbReference type="PROSITE" id="PS50033">
    <property type="entry name" value="UBX"/>
    <property type="match status" value="1"/>
</dbReference>
<dbReference type="EMBL" id="CAJNOO010000117">
    <property type="protein sequence ID" value="CAF0812110.1"/>
    <property type="molecule type" value="Genomic_DNA"/>
</dbReference>
<dbReference type="Proteomes" id="UP000663889">
    <property type="component" value="Unassembled WGS sequence"/>
</dbReference>
<sequence length="467" mass="54923">MEVADLTDEQSNALSRFREFTHIDSVETCRQYLAAHDWDVERAIETALISDSDLPSNINDNDELSTNILPSAPPMPESILEESTTRRFRPNTPPTDHDVQNPILRILRIPLSFLYAFYLKIEPFIPWTIIRFIFSFVHSLVWSGRPIDPIREIDDYCTYFDNQYGPNHPPFYRGKLSQVVFINYFALLDAQREVRLVFIYLHEKNSPLCDRFCREVLCEEVLRTTIGSNLLWSASSDTQEGVQASRSLRAYSFPCFCIVAHHGSQQIVQLKLDRYTDADEFLAEIINGVQHADEALQYNRELRNTRSSRDRLLEEQNAAYLDSVRADKEKAEQRLREENERRKLEEDQQRLQEEKQRKLQKFAEFRDHIKQTFPDEPSSTETDIIQVSIRLPANEPIRRRFRRTDPAKLLFEFAWTNSNVPDQFELLWGYPRKRYQYEQIDNIKIGDVMNGSTETCYLEKIDEENNS</sequence>
<evidence type="ECO:0000313" key="6">
    <source>
        <dbReference type="Proteomes" id="UP000663882"/>
    </source>
</evidence>
<dbReference type="SUPFAM" id="SSF52833">
    <property type="entry name" value="Thioredoxin-like"/>
    <property type="match status" value="1"/>
</dbReference>
<dbReference type="EMBL" id="CAJNOU010003886">
    <property type="protein sequence ID" value="CAF1415579.1"/>
    <property type="molecule type" value="Genomic_DNA"/>
</dbReference>
<dbReference type="SUPFAM" id="SSF54236">
    <property type="entry name" value="Ubiquitin-like"/>
    <property type="match status" value="1"/>
</dbReference>
<evidence type="ECO:0000256" key="1">
    <source>
        <dbReference type="ARBA" id="ARBA00023054"/>
    </source>
</evidence>
<accession>A0A813TN79</accession>
<comment type="caution">
    <text evidence="4">The sequence shown here is derived from an EMBL/GenBank/DDBJ whole genome shotgun (WGS) entry which is preliminary data.</text>
</comment>
<dbReference type="InterPro" id="IPR001012">
    <property type="entry name" value="UBX_dom"/>
</dbReference>
<gene>
    <name evidence="4" type="ORF">RFH988_LOCUS4485</name>
    <name evidence="5" type="ORF">SEV965_LOCUS32061</name>
</gene>
<dbReference type="InterPro" id="IPR036249">
    <property type="entry name" value="Thioredoxin-like_sf"/>
</dbReference>
<dbReference type="Pfam" id="PF14555">
    <property type="entry name" value="UBA_4"/>
    <property type="match status" value="1"/>
</dbReference>
<evidence type="ECO:0000259" key="3">
    <source>
        <dbReference type="PROSITE" id="PS50033"/>
    </source>
</evidence>
<evidence type="ECO:0000313" key="5">
    <source>
        <dbReference type="EMBL" id="CAF1415579.1"/>
    </source>
</evidence>
<feature type="domain" description="UBX" evidence="3">
    <location>
        <begin position="380"/>
        <end position="441"/>
    </location>
</feature>
<dbReference type="Proteomes" id="UP000663882">
    <property type="component" value="Unassembled WGS sequence"/>
</dbReference>
<evidence type="ECO:0000256" key="2">
    <source>
        <dbReference type="SAM" id="MobiDB-lite"/>
    </source>
</evidence>
<dbReference type="PANTHER" id="PTHR23322">
    <property type="entry name" value="FAS-ASSOCIATED PROTEIN"/>
    <property type="match status" value="1"/>
</dbReference>
<name>A0A813TN79_9BILA</name>